<dbReference type="InterPro" id="IPR046342">
    <property type="entry name" value="CBS_dom_sf"/>
</dbReference>
<dbReference type="Proteomes" id="UP000245469">
    <property type="component" value="Unassembled WGS sequence"/>
</dbReference>
<sequence>MTQEATHTSSWAPGTATIGAPSYALVDDVLTRAPLVLAPSTGVAQAATAMTSAGLGCAAVPIGGGFAVLTDADIRAWVAVGCPSSADAASLARCAAPVVRLGTSATAALIGLLDADVEHVVVIDDDGALRGLISARDLVVSPTTSSASLHEQLRRASSVGELRRRAQRLPVVMRDATRRGLPASQVTAVHSSLLDTLVRRTIELVVARTADLDTSRFTWLALGSGGRREAVPSSDLDAAVVLDDGLSTDEVEAYRAAVADVVVELRSMGLASDEHGANPSHRLFSRTASQWRDGAREWLSDPSQAQGAVPSKGTVLVSLLVDGRPVVGDPEAPSVREAFHELRTHPAAMRLLLHQALVTRARLPSGWDVLRGRGGSFDVKAHALTPIVHLARWSALSAGSPALGTVDRLRATAGTVVLPQVEASTLVEIFELLQRLRLRHQLEQLDAGEAATDVVVIDKLSPIDRSVIRQAVREVAAVQRRAANLLAAAPAALAEIAP</sequence>
<dbReference type="InterPro" id="IPR043519">
    <property type="entry name" value="NT_sf"/>
</dbReference>
<dbReference type="Pfam" id="PF00571">
    <property type="entry name" value="CBS"/>
    <property type="match status" value="1"/>
</dbReference>
<protein>
    <submittedName>
        <fullName evidence="4">CBS domain-containing protein</fullName>
    </submittedName>
</protein>
<dbReference type="InterPro" id="IPR000644">
    <property type="entry name" value="CBS_dom"/>
</dbReference>
<evidence type="ECO:0000259" key="2">
    <source>
        <dbReference type="Pfam" id="PF03445"/>
    </source>
</evidence>
<dbReference type="AlphaFoldDB" id="A0A316ASI5"/>
<dbReference type="GO" id="GO:0008773">
    <property type="term" value="F:[protein-PII] uridylyltransferase activity"/>
    <property type="evidence" value="ECO:0007669"/>
    <property type="project" value="InterPro"/>
</dbReference>
<gene>
    <name evidence="4" type="ORF">BXY45_11575</name>
</gene>
<feature type="domain" description="Protein-PII uridylyltransferase N-terminal" evidence="2">
    <location>
        <begin position="168"/>
        <end position="304"/>
    </location>
</feature>
<accession>A0A316ASI5</accession>
<dbReference type="Pfam" id="PF10335">
    <property type="entry name" value="DUF294_C"/>
    <property type="match status" value="1"/>
</dbReference>
<evidence type="ECO:0000259" key="3">
    <source>
        <dbReference type="Pfam" id="PF10335"/>
    </source>
</evidence>
<dbReference type="Pfam" id="PF03445">
    <property type="entry name" value="DUF294"/>
    <property type="match status" value="1"/>
</dbReference>
<dbReference type="EMBL" id="QGDQ01000015">
    <property type="protein sequence ID" value="PWJ53057.1"/>
    <property type="molecule type" value="Genomic_DNA"/>
</dbReference>
<dbReference type="OrthoDB" id="9789996at2"/>
<dbReference type="CDD" id="cd05401">
    <property type="entry name" value="NT_GlnE_GlnD_like"/>
    <property type="match status" value="1"/>
</dbReference>
<dbReference type="SUPFAM" id="SSF81301">
    <property type="entry name" value="Nucleotidyltransferase"/>
    <property type="match status" value="1"/>
</dbReference>
<proteinExistence type="predicted"/>
<dbReference type="InterPro" id="IPR005105">
    <property type="entry name" value="GlnD_Uridyltrans_N"/>
</dbReference>
<dbReference type="CDD" id="cd02205">
    <property type="entry name" value="CBS_pair_SF"/>
    <property type="match status" value="1"/>
</dbReference>
<feature type="domain" description="CBS" evidence="1">
    <location>
        <begin position="97"/>
        <end position="139"/>
    </location>
</feature>
<dbReference type="Gene3D" id="3.10.580.10">
    <property type="entry name" value="CBS-domain"/>
    <property type="match status" value="1"/>
</dbReference>
<dbReference type="SUPFAM" id="SSF54631">
    <property type="entry name" value="CBS-domain pair"/>
    <property type="match status" value="1"/>
</dbReference>
<name>A0A316ASI5_9ACTN</name>
<dbReference type="InterPro" id="IPR018821">
    <property type="entry name" value="DUF294_put_nucleoTrafse_sb-bd"/>
</dbReference>
<reference evidence="4 5" key="1">
    <citation type="submission" date="2018-03" db="EMBL/GenBank/DDBJ databases">
        <title>Genomic Encyclopedia of Archaeal and Bacterial Type Strains, Phase II (KMG-II): from individual species to whole genera.</title>
        <authorList>
            <person name="Goeker M."/>
        </authorList>
    </citation>
    <scope>NUCLEOTIDE SEQUENCE [LARGE SCALE GENOMIC DNA]</scope>
    <source>
        <strain evidence="4 5">DSM 44889</strain>
    </source>
</reference>
<evidence type="ECO:0000313" key="4">
    <source>
        <dbReference type="EMBL" id="PWJ53057.1"/>
    </source>
</evidence>
<organism evidence="4 5">
    <name type="scientific">Quadrisphaera granulorum</name>
    <dbReference type="NCBI Taxonomy" id="317664"/>
    <lineage>
        <taxon>Bacteria</taxon>
        <taxon>Bacillati</taxon>
        <taxon>Actinomycetota</taxon>
        <taxon>Actinomycetes</taxon>
        <taxon>Kineosporiales</taxon>
        <taxon>Kineosporiaceae</taxon>
        <taxon>Quadrisphaera</taxon>
    </lineage>
</organism>
<feature type="domain" description="DUF294" evidence="3">
    <location>
        <begin position="372"/>
        <end position="483"/>
    </location>
</feature>
<evidence type="ECO:0000259" key="1">
    <source>
        <dbReference type="Pfam" id="PF00571"/>
    </source>
</evidence>
<dbReference type="RefSeq" id="WP_109774902.1">
    <property type="nucleotide sequence ID" value="NZ_QGDQ01000015.1"/>
</dbReference>
<evidence type="ECO:0000313" key="5">
    <source>
        <dbReference type="Proteomes" id="UP000245469"/>
    </source>
</evidence>
<keyword evidence="5" id="KW-1185">Reference proteome</keyword>
<comment type="caution">
    <text evidence="4">The sequence shown here is derived from an EMBL/GenBank/DDBJ whole genome shotgun (WGS) entry which is preliminary data.</text>
</comment>